<keyword evidence="3" id="KW-1185">Reference proteome</keyword>
<dbReference type="Pfam" id="PF00069">
    <property type="entry name" value="Pkinase"/>
    <property type="match status" value="1"/>
</dbReference>
<protein>
    <recommendedName>
        <fullName evidence="1">Protein kinase domain-containing protein</fullName>
    </recommendedName>
</protein>
<dbReference type="GO" id="GO:0004672">
    <property type="term" value="F:protein kinase activity"/>
    <property type="evidence" value="ECO:0007669"/>
    <property type="project" value="InterPro"/>
</dbReference>
<dbReference type="PROSITE" id="PS50011">
    <property type="entry name" value="PROTEIN_KINASE_DOM"/>
    <property type="match status" value="1"/>
</dbReference>
<dbReference type="GO" id="GO:0005524">
    <property type="term" value="F:ATP binding"/>
    <property type="evidence" value="ECO:0007669"/>
    <property type="project" value="InterPro"/>
</dbReference>
<dbReference type="PANTHER" id="PTHR37171:SF1">
    <property type="entry name" value="SERINE_THREONINE-PROTEIN KINASE YRZF-RELATED"/>
    <property type="match status" value="1"/>
</dbReference>
<feature type="non-terminal residue" evidence="2">
    <location>
        <position position="156"/>
    </location>
</feature>
<feature type="non-terminal residue" evidence="2">
    <location>
        <position position="1"/>
    </location>
</feature>
<dbReference type="EMBL" id="KV429071">
    <property type="protein sequence ID" value="KZT67958.1"/>
    <property type="molecule type" value="Genomic_DNA"/>
</dbReference>
<dbReference type="InterPro" id="IPR000719">
    <property type="entry name" value="Prot_kinase_dom"/>
</dbReference>
<proteinExistence type="predicted"/>
<evidence type="ECO:0000313" key="3">
    <source>
        <dbReference type="Proteomes" id="UP000076727"/>
    </source>
</evidence>
<dbReference type="SUPFAM" id="SSF56112">
    <property type="entry name" value="Protein kinase-like (PK-like)"/>
    <property type="match status" value="1"/>
</dbReference>
<reference evidence="2 3" key="1">
    <citation type="journal article" date="2016" name="Mol. Biol. Evol.">
        <title>Comparative Genomics of Early-Diverging Mushroom-Forming Fungi Provides Insights into the Origins of Lignocellulose Decay Capabilities.</title>
        <authorList>
            <person name="Nagy L.G."/>
            <person name="Riley R."/>
            <person name="Tritt A."/>
            <person name="Adam C."/>
            <person name="Daum C."/>
            <person name="Floudas D."/>
            <person name="Sun H."/>
            <person name="Yadav J.S."/>
            <person name="Pangilinan J."/>
            <person name="Larsson K.H."/>
            <person name="Matsuura K."/>
            <person name="Barry K."/>
            <person name="Labutti K."/>
            <person name="Kuo R."/>
            <person name="Ohm R.A."/>
            <person name="Bhattacharya S.S."/>
            <person name="Shirouzu T."/>
            <person name="Yoshinaga Y."/>
            <person name="Martin F.M."/>
            <person name="Grigoriev I.V."/>
            <person name="Hibbett D.S."/>
        </authorList>
    </citation>
    <scope>NUCLEOTIDE SEQUENCE [LARGE SCALE GENOMIC DNA]</scope>
    <source>
        <strain evidence="2 3">L-15889</strain>
    </source>
</reference>
<sequence length="156" mass="17593">EKQEMDVVVKFTETYGAEAHRLAYQHGFAPELRFCDKIDSIGMWMVVMDYVNGRMATAPLAAAAVSSLRKAVETLHAAGFVFGDLREPNVMVAEDGQVKLVDFGRSGRVGEARYPVDIMLDHYYPDEEPRYGWHPGVRARGLIAKEHDIHMIEQLI</sequence>
<dbReference type="STRING" id="1314783.A0A165PAB7"/>
<dbReference type="AlphaFoldDB" id="A0A165PAB7"/>
<gene>
    <name evidence="2" type="ORF">DAEQUDRAFT_640023</name>
</gene>
<organism evidence="2 3">
    <name type="scientific">Daedalea quercina L-15889</name>
    <dbReference type="NCBI Taxonomy" id="1314783"/>
    <lineage>
        <taxon>Eukaryota</taxon>
        <taxon>Fungi</taxon>
        <taxon>Dikarya</taxon>
        <taxon>Basidiomycota</taxon>
        <taxon>Agaricomycotina</taxon>
        <taxon>Agaricomycetes</taxon>
        <taxon>Polyporales</taxon>
        <taxon>Fomitopsis</taxon>
    </lineage>
</organism>
<evidence type="ECO:0000259" key="1">
    <source>
        <dbReference type="PROSITE" id="PS50011"/>
    </source>
</evidence>
<feature type="domain" description="Protein kinase" evidence="1">
    <location>
        <begin position="1"/>
        <end position="156"/>
    </location>
</feature>
<dbReference type="InterPro" id="IPR052396">
    <property type="entry name" value="Meiotic_Drive_Suppr_Kinase"/>
</dbReference>
<name>A0A165PAB7_9APHY</name>
<dbReference type="PANTHER" id="PTHR37171">
    <property type="entry name" value="SERINE/THREONINE-PROTEIN KINASE YRZF-RELATED"/>
    <property type="match status" value="1"/>
</dbReference>
<evidence type="ECO:0000313" key="2">
    <source>
        <dbReference type="EMBL" id="KZT67958.1"/>
    </source>
</evidence>
<dbReference type="Proteomes" id="UP000076727">
    <property type="component" value="Unassembled WGS sequence"/>
</dbReference>
<accession>A0A165PAB7</accession>
<dbReference type="InterPro" id="IPR011009">
    <property type="entry name" value="Kinase-like_dom_sf"/>
</dbReference>
<dbReference type="Gene3D" id="1.10.510.10">
    <property type="entry name" value="Transferase(Phosphotransferase) domain 1"/>
    <property type="match status" value="1"/>
</dbReference>
<dbReference type="OrthoDB" id="2801156at2759"/>